<gene>
    <name evidence="2" type="ORF">AQI95_21155</name>
</gene>
<dbReference type="Proteomes" id="UP000053127">
    <property type="component" value="Unassembled WGS sequence"/>
</dbReference>
<evidence type="ECO:0000313" key="2">
    <source>
        <dbReference type="EMBL" id="KUN03950.1"/>
    </source>
</evidence>
<feature type="region of interest" description="Disordered" evidence="1">
    <location>
        <begin position="65"/>
        <end position="102"/>
    </location>
</feature>
<evidence type="ECO:0000313" key="3">
    <source>
        <dbReference type="Proteomes" id="UP000053127"/>
    </source>
</evidence>
<dbReference type="RefSeq" id="WP_067125707.1">
    <property type="nucleotide sequence ID" value="NZ_KQ948213.1"/>
</dbReference>
<keyword evidence="3" id="KW-1185">Reference proteome</keyword>
<dbReference type="EMBL" id="LMWN01000032">
    <property type="protein sequence ID" value="KUN03950.1"/>
    <property type="molecule type" value="Genomic_DNA"/>
</dbReference>
<dbReference type="OrthoDB" id="9869244at2"/>
<accession>A0A101P2X3</accession>
<name>A0A101P2X3_9ACTN</name>
<proteinExistence type="predicted"/>
<reference evidence="2 3" key="1">
    <citation type="submission" date="2015-10" db="EMBL/GenBank/DDBJ databases">
        <title>Draft genome sequence of Streptomyces yokosukanensis DSM 40224, type strain for the species Streptomyces yokosukanensis.</title>
        <authorList>
            <person name="Ruckert C."/>
            <person name="Winkler A."/>
            <person name="Kalinowski J."/>
            <person name="Kampfer P."/>
            <person name="Glaeser S."/>
        </authorList>
    </citation>
    <scope>NUCLEOTIDE SEQUENCE [LARGE SCALE GENOMIC DNA]</scope>
    <source>
        <strain evidence="2 3">DSM 40224</strain>
    </source>
</reference>
<organism evidence="2 3">
    <name type="scientific">Streptomyces yokosukanensis</name>
    <dbReference type="NCBI Taxonomy" id="67386"/>
    <lineage>
        <taxon>Bacteria</taxon>
        <taxon>Bacillati</taxon>
        <taxon>Actinomycetota</taxon>
        <taxon>Actinomycetes</taxon>
        <taxon>Kitasatosporales</taxon>
        <taxon>Streptomycetaceae</taxon>
        <taxon>Streptomyces</taxon>
    </lineage>
</organism>
<dbReference type="STRING" id="67386.AQI95_21155"/>
<protein>
    <submittedName>
        <fullName evidence="2">Uncharacterized protein</fullName>
    </submittedName>
</protein>
<sequence>MTKRGGPYPHLRLDLGVKVRDGVAAVDLVLGQGRSFREAAAALDLSLTTCWRRFWFVMDMGTPERHGCKPGPIPPQRGTRACPRGRPWMPTLDGPAQKGRVR</sequence>
<comment type="caution">
    <text evidence="2">The sequence shown here is derived from an EMBL/GenBank/DDBJ whole genome shotgun (WGS) entry which is preliminary data.</text>
</comment>
<dbReference type="AlphaFoldDB" id="A0A101P2X3"/>
<evidence type="ECO:0000256" key="1">
    <source>
        <dbReference type="SAM" id="MobiDB-lite"/>
    </source>
</evidence>